<dbReference type="Gene3D" id="3.40.50.300">
    <property type="entry name" value="P-loop containing nucleotide triphosphate hydrolases"/>
    <property type="match status" value="2"/>
</dbReference>
<dbReference type="GO" id="GO:0016787">
    <property type="term" value="F:hydrolase activity"/>
    <property type="evidence" value="ECO:0007669"/>
    <property type="project" value="InterPro"/>
</dbReference>
<reference evidence="3" key="1">
    <citation type="journal article" date="2015" name="Nature">
        <title>Complex archaea that bridge the gap between prokaryotes and eukaryotes.</title>
        <authorList>
            <person name="Spang A."/>
            <person name="Saw J.H."/>
            <person name="Jorgensen S.L."/>
            <person name="Zaremba-Niedzwiedzka K."/>
            <person name="Martijn J."/>
            <person name="Lind A.E."/>
            <person name="van Eijk R."/>
            <person name="Schleper C."/>
            <person name="Guy L."/>
            <person name="Ettema T.J."/>
        </authorList>
    </citation>
    <scope>NUCLEOTIDE SEQUENCE</scope>
</reference>
<comment type="caution">
    <text evidence="3">The sequence shown here is derived from an EMBL/GenBank/DDBJ whole genome shotgun (WGS) entry which is preliminary data.</text>
</comment>
<proteinExistence type="predicted"/>
<dbReference type="PROSITE" id="PS51192">
    <property type="entry name" value="HELICASE_ATP_BIND_1"/>
    <property type="match status" value="1"/>
</dbReference>
<dbReference type="SMART" id="SM00490">
    <property type="entry name" value="HELICc"/>
    <property type="match status" value="1"/>
</dbReference>
<evidence type="ECO:0008006" key="4">
    <source>
        <dbReference type="Google" id="ProtNLM"/>
    </source>
</evidence>
<dbReference type="Pfam" id="PF04851">
    <property type="entry name" value="ResIII"/>
    <property type="match status" value="1"/>
</dbReference>
<dbReference type="PROSITE" id="PS51194">
    <property type="entry name" value="HELICASE_CTER"/>
    <property type="match status" value="1"/>
</dbReference>
<dbReference type="InterPro" id="IPR050742">
    <property type="entry name" value="Helicase_Restrict-Modif_Enz"/>
</dbReference>
<evidence type="ECO:0000259" key="1">
    <source>
        <dbReference type="PROSITE" id="PS51192"/>
    </source>
</evidence>
<dbReference type="SUPFAM" id="SSF52540">
    <property type="entry name" value="P-loop containing nucleoside triphosphate hydrolases"/>
    <property type="match status" value="1"/>
</dbReference>
<dbReference type="GO" id="GO:0005524">
    <property type="term" value="F:ATP binding"/>
    <property type="evidence" value="ECO:0007669"/>
    <property type="project" value="InterPro"/>
</dbReference>
<dbReference type="SMART" id="SM00487">
    <property type="entry name" value="DEXDc"/>
    <property type="match status" value="1"/>
</dbReference>
<dbReference type="Pfam" id="PF00271">
    <property type="entry name" value="Helicase_C"/>
    <property type="match status" value="1"/>
</dbReference>
<evidence type="ECO:0000313" key="3">
    <source>
        <dbReference type="EMBL" id="KKN71059.1"/>
    </source>
</evidence>
<dbReference type="InterPro" id="IPR014001">
    <property type="entry name" value="Helicase_ATP-bd"/>
</dbReference>
<feature type="domain" description="Helicase ATP-binding" evidence="1">
    <location>
        <begin position="16"/>
        <end position="177"/>
    </location>
</feature>
<dbReference type="PANTHER" id="PTHR47396">
    <property type="entry name" value="TYPE I RESTRICTION ENZYME ECOKI R PROTEIN"/>
    <property type="match status" value="1"/>
</dbReference>
<accession>A0A0F9SVY9</accession>
<evidence type="ECO:0000259" key="2">
    <source>
        <dbReference type="PROSITE" id="PS51194"/>
    </source>
</evidence>
<dbReference type="GO" id="GO:0003677">
    <property type="term" value="F:DNA binding"/>
    <property type="evidence" value="ECO:0007669"/>
    <property type="project" value="InterPro"/>
</dbReference>
<dbReference type="GO" id="GO:0005829">
    <property type="term" value="C:cytosol"/>
    <property type="evidence" value="ECO:0007669"/>
    <property type="project" value="TreeGrafter"/>
</dbReference>
<dbReference type="InterPro" id="IPR001650">
    <property type="entry name" value="Helicase_C-like"/>
</dbReference>
<dbReference type="PANTHER" id="PTHR47396:SF1">
    <property type="entry name" value="ATP-DEPENDENT HELICASE IRC3-RELATED"/>
    <property type="match status" value="1"/>
</dbReference>
<organism evidence="3">
    <name type="scientific">marine sediment metagenome</name>
    <dbReference type="NCBI Taxonomy" id="412755"/>
    <lineage>
        <taxon>unclassified sequences</taxon>
        <taxon>metagenomes</taxon>
        <taxon>ecological metagenomes</taxon>
    </lineage>
</organism>
<dbReference type="InterPro" id="IPR006935">
    <property type="entry name" value="Helicase/UvrB_N"/>
</dbReference>
<protein>
    <recommendedName>
        <fullName evidence="4">Helicase ATP-binding domain-containing protein</fullName>
    </recommendedName>
</protein>
<feature type="domain" description="Helicase C-terminal" evidence="2">
    <location>
        <begin position="235"/>
        <end position="381"/>
    </location>
</feature>
<name>A0A0F9SVY9_9ZZZZ</name>
<gene>
    <name evidence="3" type="ORF">LCGC14_0424760</name>
</gene>
<sequence length="577" mass="64832">MKLRDYQNEAIDSIYDYFRSNDGNPLIVIPTGGGKSVVQAEFVRGVITQYPRQRMMLLTHVQELLQQNGAELIQQWPDASLRLGYYSAGLKSRDTDSQITIAGIQSVYKRALEFGAIDLIWIDEAHLVPKKGFGMYLQFINELREVNPRLKIIGMTATPYRLDSGMLHRGVGSIFTDICYDTDILRLVRNGYLAPLTTRLGKKRADLGGVKIRGGEYVPGDLEKAMNKDDVVVSAVTETIDKCSDRKKWLVFCSGVKHAHHVRDEFRERLISSETITGETPKGLRAVIIDRFKRGEIRALTNINVLTTGFNVPDIDAMIVLRPTKSTGLHVQMMGRGMRMAPGKENCLVLDFAGNILKHGPLAEIKVKNNHVVKSPQKECPDCGLPCKLSAKECPDCGYDFDRKECPRCHALVKKKETACPDCGYEFVIAQEPRHKAKANIGADVMTSTKAQFPGWAEVDKIRYTKHAKPGKPPSMRVIYYCGITQYSEWICFEHTGYPRDKAAGWWRRHSDSGVSRAELKTPSTVDEAIERSGNLQKPTKILVDIAQKFPRILRHDFSDINRSLPFPPPLQKPAGT</sequence>
<dbReference type="InterPro" id="IPR027417">
    <property type="entry name" value="P-loop_NTPase"/>
</dbReference>
<dbReference type="AlphaFoldDB" id="A0A0F9SVY9"/>
<dbReference type="EMBL" id="LAZR01000391">
    <property type="protein sequence ID" value="KKN71059.1"/>
    <property type="molecule type" value="Genomic_DNA"/>
</dbReference>